<dbReference type="EMBL" id="CP060696">
    <property type="protein sequence ID" value="QNO17636.1"/>
    <property type="molecule type" value="Genomic_DNA"/>
</dbReference>
<gene>
    <name evidence="2" type="ORF">H6X83_11990</name>
</gene>
<keyword evidence="1" id="KW-0812">Transmembrane</keyword>
<evidence type="ECO:0008006" key="4">
    <source>
        <dbReference type="Google" id="ProtNLM"/>
    </source>
</evidence>
<evidence type="ECO:0000313" key="3">
    <source>
        <dbReference type="Proteomes" id="UP000516046"/>
    </source>
</evidence>
<protein>
    <recommendedName>
        <fullName evidence="4">Flp pilus assembly protein TadB</fullName>
    </recommendedName>
</protein>
<evidence type="ECO:0000256" key="1">
    <source>
        <dbReference type="SAM" id="Phobius"/>
    </source>
</evidence>
<dbReference type="KEGG" id="caml:H6X83_11990"/>
<keyword evidence="1" id="KW-1133">Transmembrane helix</keyword>
<dbReference type="AlphaFoldDB" id="A0A7G9WG24"/>
<feature type="transmembrane region" description="Helical" evidence="1">
    <location>
        <begin position="78"/>
        <end position="98"/>
    </location>
</feature>
<sequence length="309" mass="34750">MTAIELFACAGLIAGAFMILKLSPLEFADGLFGFLLKRPRSIRDEINETTRRKKPSFLRREIREAQEILRMTGQSERFSMVCAASLLFFALGACVAILMQNVILVPVLAVGLAFLPFLYVRTTAEHFKKNVAAELETALSIVTSAYLRNEDLLTSIEENLPYLNPPVKNVFAEFTARVKLIDPDVEAAIREMKPKIQNEVFQEWCDAVATCQYDRSLKSTLTPIVTKLSDVRVVNAELDYLVFEPRKEFVIMALLVVGNIPLMYFLNRSWYAALMHSLAGQIVLAACAAAIFISGAFVIKLTKPIRYRR</sequence>
<keyword evidence="1" id="KW-0472">Membrane</keyword>
<evidence type="ECO:0000313" key="2">
    <source>
        <dbReference type="EMBL" id="QNO17636.1"/>
    </source>
</evidence>
<keyword evidence="3" id="KW-1185">Reference proteome</keyword>
<accession>A0A7G9WG24</accession>
<feature type="transmembrane region" description="Helical" evidence="1">
    <location>
        <begin position="104"/>
        <end position="120"/>
    </location>
</feature>
<dbReference type="RefSeq" id="WP_212506700.1">
    <property type="nucleotide sequence ID" value="NZ_CP060696.1"/>
</dbReference>
<feature type="transmembrane region" description="Helical" evidence="1">
    <location>
        <begin position="249"/>
        <end position="266"/>
    </location>
</feature>
<proteinExistence type="predicted"/>
<feature type="transmembrane region" description="Helical" evidence="1">
    <location>
        <begin position="278"/>
        <end position="299"/>
    </location>
</feature>
<organism evidence="2 3">
    <name type="scientific">Caproicibacterium amylolyticum</name>
    <dbReference type="NCBI Taxonomy" id="2766537"/>
    <lineage>
        <taxon>Bacteria</taxon>
        <taxon>Bacillati</taxon>
        <taxon>Bacillota</taxon>
        <taxon>Clostridia</taxon>
        <taxon>Eubacteriales</taxon>
        <taxon>Oscillospiraceae</taxon>
        <taxon>Caproicibacterium</taxon>
    </lineage>
</organism>
<name>A0A7G9WG24_9FIRM</name>
<reference evidence="2 3" key="1">
    <citation type="submission" date="2020-08" db="EMBL/GenBank/DDBJ databases">
        <authorList>
            <person name="Ren C."/>
            <person name="Gu Y."/>
            <person name="Xu Y."/>
        </authorList>
    </citation>
    <scope>NUCLEOTIDE SEQUENCE [LARGE SCALE GENOMIC DNA]</scope>
    <source>
        <strain evidence="2 3">LBM18003</strain>
    </source>
</reference>
<dbReference type="Proteomes" id="UP000516046">
    <property type="component" value="Chromosome"/>
</dbReference>